<protein>
    <submittedName>
        <fullName evidence="6">Glycosyltransferase involved in cell wall biosynthesis</fullName>
    </submittedName>
</protein>
<sequence>MMGAPRVLFVNQTGVMSGAEYVLANLAAHWPGASAFLLEGGPLADVLRRQGLDVVVAPSGAQLGAIRRDRTLLAALPLVRRLQKLVFAIAAAARGHDVVYANSQKAFLLCALASFFFRRPLVWHLHDIMNERHFGGMQRRLQILLANRRAASVIVPSRAAADAFIEAGGRAERVRVVPNGIVLTPPQAVDRASLGLPQGPLVGVFSRLAPWKGQHVVLDALKALPDVQCILVGSALFGEDAYRQELEATVEREGLGERVRFLGQRNDVPVLMQAVDGVIHSSIDPEPFGLTIVEAMLAGTPVIATDCGASSEILDGGKAGKLVPPGDADALAKAVRDLFSDPRPFRERATVGRERVNAVYGVDTMRETIARIVKAAAG</sequence>
<dbReference type="Proteomes" id="UP000535406">
    <property type="component" value="Unassembled WGS sequence"/>
</dbReference>
<organism evidence="6 7">
    <name type="scientific">Shinella fusca</name>
    <dbReference type="NCBI Taxonomy" id="544480"/>
    <lineage>
        <taxon>Bacteria</taxon>
        <taxon>Pseudomonadati</taxon>
        <taxon>Pseudomonadota</taxon>
        <taxon>Alphaproteobacteria</taxon>
        <taxon>Hyphomicrobiales</taxon>
        <taxon>Rhizobiaceae</taxon>
        <taxon>Shinella</taxon>
    </lineage>
</organism>
<dbReference type="PANTHER" id="PTHR12526:SF640">
    <property type="entry name" value="COLANIC ACID BIOSYNTHESIS GLYCOSYLTRANSFERASE WCAL-RELATED"/>
    <property type="match status" value="1"/>
</dbReference>
<gene>
    <name evidence="6" type="ORF">HNQ66_000775</name>
</gene>
<dbReference type="Pfam" id="PF00534">
    <property type="entry name" value="Glycos_transf_1"/>
    <property type="match status" value="1"/>
</dbReference>
<feature type="domain" description="Glycosyl transferase family 1" evidence="4">
    <location>
        <begin position="191"/>
        <end position="348"/>
    </location>
</feature>
<comment type="caution">
    <text evidence="6">The sequence shown here is derived from an EMBL/GenBank/DDBJ whole genome shotgun (WGS) entry which is preliminary data.</text>
</comment>
<accession>A0A7W7YSD0</accession>
<evidence type="ECO:0000259" key="5">
    <source>
        <dbReference type="Pfam" id="PF13579"/>
    </source>
</evidence>
<dbReference type="Gene3D" id="3.40.50.2000">
    <property type="entry name" value="Glycogen Phosphorylase B"/>
    <property type="match status" value="2"/>
</dbReference>
<name>A0A7W7YSD0_9HYPH</name>
<dbReference type="Pfam" id="PF13579">
    <property type="entry name" value="Glyco_trans_4_4"/>
    <property type="match status" value="1"/>
</dbReference>
<evidence type="ECO:0000313" key="7">
    <source>
        <dbReference type="Proteomes" id="UP000535406"/>
    </source>
</evidence>
<dbReference type="SUPFAM" id="SSF53756">
    <property type="entry name" value="UDP-Glycosyltransferase/glycogen phosphorylase"/>
    <property type="match status" value="1"/>
</dbReference>
<dbReference type="CDD" id="cd03801">
    <property type="entry name" value="GT4_PimA-like"/>
    <property type="match status" value="1"/>
</dbReference>
<evidence type="ECO:0000313" key="6">
    <source>
        <dbReference type="EMBL" id="MBB5041392.1"/>
    </source>
</evidence>
<feature type="domain" description="Glycosyltransferase subfamily 4-like N-terminal" evidence="5">
    <location>
        <begin position="18"/>
        <end position="180"/>
    </location>
</feature>
<evidence type="ECO:0000256" key="2">
    <source>
        <dbReference type="ARBA" id="ARBA00022676"/>
    </source>
</evidence>
<dbReference type="AlphaFoldDB" id="A0A7W7YSD0"/>
<dbReference type="InterPro" id="IPR001296">
    <property type="entry name" value="Glyco_trans_1"/>
</dbReference>
<proteinExistence type="inferred from homology"/>
<dbReference type="EMBL" id="JACHIK010000002">
    <property type="protein sequence ID" value="MBB5041392.1"/>
    <property type="molecule type" value="Genomic_DNA"/>
</dbReference>
<evidence type="ECO:0000256" key="1">
    <source>
        <dbReference type="ARBA" id="ARBA00009481"/>
    </source>
</evidence>
<dbReference type="PANTHER" id="PTHR12526">
    <property type="entry name" value="GLYCOSYLTRANSFERASE"/>
    <property type="match status" value="1"/>
</dbReference>
<keyword evidence="2" id="KW-0328">Glycosyltransferase</keyword>
<evidence type="ECO:0000256" key="3">
    <source>
        <dbReference type="ARBA" id="ARBA00022679"/>
    </source>
</evidence>
<dbReference type="InterPro" id="IPR028098">
    <property type="entry name" value="Glyco_trans_4-like_N"/>
</dbReference>
<comment type="similarity">
    <text evidence="1">Belongs to the glycosyltransferase group 1 family. Glycosyltransferase 4 subfamily.</text>
</comment>
<keyword evidence="7" id="KW-1185">Reference proteome</keyword>
<dbReference type="GO" id="GO:0016757">
    <property type="term" value="F:glycosyltransferase activity"/>
    <property type="evidence" value="ECO:0007669"/>
    <property type="project" value="UniProtKB-KW"/>
</dbReference>
<evidence type="ECO:0000259" key="4">
    <source>
        <dbReference type="Pfam" id="PF00534"/>
    </source>
</evidence>
<reference evidence="6 7" key="1">
    <citation type="submission" date="2020-08" db="EMBL/GenBank/DDBJ databases">
        <title>Genomic Encyclopedia of Type Strains, Phase IV (KMG-IV): sequencing the most valuable type-strain genomes for metagenomic binning, comparative biology and taxonomic classification.</title>
        <authorList>
            <person name="Goeker M."/>
        </authorList>
    </citation>
    <scope>NUCLEOTIDE SEQUENCE [LARGE SCALE GENOMIC DNA]</scope>
    <source>
        <strain evidence="6 7">DSM 21319</strain>
    </source>
</reference>
<keyword evidence="3 6" id="KW-0808">Transferase</keyword>